<name>A0ABW4NNR6_9LACT</name>
<proteinExistence type="predicted"/>
<dbReference type="Proteomes" id="UP001597285">
    <property type="component" value="Unassembled WGS sequence"/>
</dbReference>
<evidence type="ECO:0000313" key="2">
    <source>
        <dbReference type="Proteomes" id="UP001597285"/>
    </source>
</evidence>
<keyword evidence="2" id="KW-1185">Reference proteome</keyword>
<comment type="caution">
    <text evidence="1">The sequence shown here is derived from an EMBL/GenBank/DDBJ whole genome shotgun (WGS) entry which is preliminary data.</text>
</comment>
<dbReference type="EMBL" id="JBHUFF010000013">
    <property type="protein sequence ID" value="MFD1799406.1"/>
    <property type="molecule type" value="Genomic_DNA"/>
</dbReference>
<protein>
    <submittedName>
        <fullName evidence="1">Uncharacterized protein</fullName>
    </submittedName>
</protein>
<sequence>MSNKKIIPFDIKKKYKTYDDLSEEDYCEIDGIVAPLFDSVYVDKYKNTIGRTRSGIEVLMTER</sequence>
<gene>
    <name evidence="1" type="ORF">ACFSBK_06020</name>
</gene>
<accession>A0ABW4NNR6</accession>
<reference evidence="2" key="1">
    <citation type="journal article" date="2019" name="Int. J. Syst. Evol. Microbiol.">
        <title>The Global Catalogue of Microorganisms (GCM) 10K type strain sequencing project: providing services to taxonomists for standard genome sequencing and annotation.</title>
        <authorList>
            <consortium name="The Broad Institute Genomics Platform"/>
            <consortium name="The Broad Institute Genome Sequencing Center for Infectious Disease"/>
            <person name="Wu L."/>
            <person name="Ma J."/>
        </authorList>
    </citation>
    <scope>NUCLEOTIDE SEQUENCE [LARGE SCALE GENOMIC DNA]</scope>
    <source>
        <strain evidence="2">KCTC 42143</strain>
    </source>
</reference>
<organism evidence="1 2">
    <name type="scientific">Carnobacterium antarcticum</name>
    <dbReference type="NCBI Taxonomy" id="2126436"/>
    <lineage>
        <taxon>Bacteria</taxon>
        <taxon>Bacillati</taxon>
        <taxon>Bacillota</taxon>
        <taxon>Bacilli</taxon>
        <taxon>Lactobacillales</taxon>
        <taxon>Carnobacteriaceae</taxon>
        <taxon>Carnobacterium</taxon>
    </lineage>
</organism>
<dbReference type="RefSeq" id="WP_058918400.1">
    <property type="nucleotide sequence ID" value="NZ_JBHSQC010000025.1"/>
</dbReference>
<evidence type="ECO:0000313" key="1">
    <source>
        <dbReference type="EMBL" id="MFD1799406.1"/>
    </source>
</evidence>